<dbReference type="RefSeq" id="WP_194536051.1">
    <property type="nucleotide sequence ID" value="NZ_JACEFB010000001.1"/>
</dbReference>
<dbReference type="Proteomes" id="UP000542342">
    <property type="component" value="Unassembled WGS sequence"/>
</dbReference>
<evidence type="ECO:0000256" key="1">
    <source>
        <dbReference type="SAM" id="MobiDB-lite"/>
    </source>
</evidence>
<keyword evidence="2" id="KW-0472">Membrane</keyword>
<accession>A0A7V8VAR9</accession>
<organism evidence="3 4">
    <name type="scientific">Thermogemmata fonticola</name>
    <dbReference type="NCBI Taxonomy" id="2755323"/>
    <lineage>
        <taxon>Bacteria</taxon>
        <taxon>Pseudomonadati</taxon>
        <taxon>Planctomycetota</taxon>
        <taxon>Planctomycetia</taxon>
        <taxon>Gemmatales</taxon>
        <taxon>Gemmataceae</taxon>
        <taxon>Thermogemmata</taxon>
    </lineage>
</organism>
<gene>
    <name evidence="3" type="ORF">H0921_00360</name>
</gene>
<name>A0A7V8VAR9_9BACT</name>
<dbReference type="AlphaFoldDB" id="A0A7V8VAR9"/>
<dbReference type="EMBL" id="JACEFB010000001">
    <property type="protein sequence ID" value="MBA2224610.1"/>
    <property type="molecule type" value="Genomic_DNA"/>
</dbReference>
<comment type="caution">
    <text evidence="3">The sequence shown here is derived from an EMBL/GenBank/DDBJ whole genome shotgun (WGS) entry which is preliminary data.</text>
</comment>
<reference evidence="3 4" key="1">
    <citation type="submission" date="2020-07" db="EMBL/GenBank/DDBJ databases">
        <title>Thermogemmata thermophila gen. nov., sp. nov., a novel moderate thermophilic planctomycete from a Kamchatka hot spring.</title>
        <authorList>
            <person name="Elcheninov A.G."/>
            <person name="Podosokorskaya O.A."/>
            <person name="Kovaleva O.L."/>
            <person name="Novikov A."/>
            <person name="Bonch-Osmolovskaya E.A."/>
            <person name="Toshchakov S.V."/>
            <person name="Kublanov I.V."/>
        </authorList>
    </citation>
    <scope>NUCLEOTIDE SEQUENCE [LARGE SCALE GENOMIC DNA]</scope>
    <source>
        <strain evidence="3 4">2918</strain>
    </source>
</reference>
<keyword evidence="4" id="KW-1185">Reference proteome</keyword>
<feature type="transmembrane region" description="Helical" evidence="2">
    <location>
        <begin position="158"/>
        <end position="178"/>
    </location>
</feature>
<evidence type="ECO:0000313" key="4">
    <source>
        <dbReference type="Proteomes" id="UP000542342"/>
    </source>
</evidence>
<protein>
    <submittedName>
        <fullName evidence="3">Uncharacterized protein</fullName>
    </submittedName>
</protein>
<keyword evidence="2" id="KW-0812">Transmembrane</keyword>
<evidence type="ECO:0000256" key="2">
    <source>
        <dbReference type="SAM" id="Phobius"/>
    </source>
</evidence>
<sequence length="207" mass="23582">MTNTPVDSTHLTRQQLEELDALLQRMLAMTQKASAENVSTNDIAPLSNSRESMNTSPVANNTLIIPHESMDIKHTSLSYDVGGLSKIEDHKMTSSKTTTASFTNELPLAEELKDNELQKCEYYDNTIILYPLIYINYIYNYICQYLGRVGSVLSSRIARYLFGILGIMLICYTMLWYAQSQQFLPWTFSIPWTLQDWCSIISVVAPQ</sequence>
<keyword evidence="2" id="KW-1133">Transmembrane helix</keyword>
<proteinExistence type="predicted"/>
<evidence type="ECO:0000313" key="3">
    <source>
        <dbReference type="EMBL" id="MBA2224610.1"/>
    </source>
</evidence>
<feature type="transmembrane region" description="Helical" evidence="2">
    <location>
        <begin position="127"/>
        <end position="146"/>
    </location>
</feature>
<feature type="region of interest" description="Disordered" evidence="1">
    <location>
        <begin position="33"/>
        <end position="57"/>
    </location>
</feature>